<dbReference type="STRING" id="927083.DB32_002566"/>
<accession>A0A0F6W220</accession>
<sequence length="630" mass="69367">MKRIAALALKDLAEHAVALAMLVLFMGVAWALLSLIVLAQPATVTYLEVHASLMRFFLPVAGLALGNRLVVAEYHGRTQRFLESLPLGRADVILVKLALGVLVIEALALGSLGATLVLAITREAIDARFVAIIAARTATYALFGMCWFTAMGMLGRLRVPLYIAIGVAFALVANGTELEVSRFGPIALVADDFVLERTRWPVEPLLVTLALAAGWALLAIGLATVREGSVAETLAKRMSLREGVTLVIVVIAILIAWMRLSPPNQRPPYEWEDGGVLRAGDAPIEIMYGLEDARPDAEALMARLRRELPPLRDAMGWAQLPTVRVALSERLDGSTFERVTLGEDDGILVRANYRRGPEWDEDALLSELVGLVIDDATGGRALWEPIEWPRDGIAAWWPRRDEPELPETIELRALWATRERGPDASRLRAWDRTIQREGERVAGALAAVGIDVLEEQRGRDAVFALGRALYGHEPPDDFRAVVHGWLHPLSRTLREAAGIDERALIEAWYARLASLRASHRGAWMPRVEARIDVETADGLPTIVARATLDRPPPPGATVSLAHFDDGPFDDFVWPWEPQREERAWPDGERSIEMRLPGRYGPGSRVWVALDLEGTPLGAPMRLAEARVEVP</sequence>
<protein>
    <submittedName>
        <fullName evidence="2">Uncharacterized protein</fullName>
    </submittedName>
</protein>
<dbReference type="KEGG" id="samy:DB32_002566"/>
<organism evidence="2 3">
    <name type="scientific">Sandaracinus amylolyticus</name>
    <dbReference type="NCBI Taxonomy" id="927083"/>
    <lineage>
        <taxon>Bacteria</taxon>
        <taxon>Pseudomonadati</taxon>
        <taxon>Myxococcota</taxon>
        <taxon>Polyangia</taxon>
        <taxon>Polyangiales</taxon>
        <taxon>Sandaracinaceae</taxon>
        <taxon>Sandaracinus</taxon>
    </lineage>
</organism>
<keyword evidence="1" id="KW-0472">Membrane</keyword>
<dbReference type="OrthoDB" id="5490652at2"/>
<feature type="transmembrane region" description="Helical" evidence="1">
    <location>
        <begin position="92"/>
        <end position="121"/>
    </location>
</feature>
<evidence type="ECO:0000313" key="3">
    <source>
        <dbReference type="Proteomes" id="UP000034883"/>
    </source>
</evidence>
<dbReference type="EMBL" id="CP011125">
    <property type="protein sequence ID" value="AKF05417.1"/>
    <property type="molecule type" value="Genomic_DNA"/>
</dbReference>
<dbReference type="AlphaFoldDB" id="A0A0F6W220"/>
<feature type="transmembrane region" description="Helical" evidence="1">
    <location>
        <begin position="205"/>
        <end position="223"/>
    </location>
</feature>
<proteinExistence type="predicted"/>
<feature type="transmembrane region" description="Helical" evidence="1">
    <location>
        <begin position="127"/>
        <end position="147"/>
    </location>
</feature>
<reference evidence="2 3" key="1">
    <citation type="submission" date="2015-03" db="EMBL/GenBank/DDBJ databases">
        <title>Genome assembly of Sandaracinus amylolyticus DSM 53668.</title>
        <authorList>
            <person name="Sharma G."/>
            <person name="Subramanian S."/>
        </authorList>
    </citation>
    <scope>NUCLEOTIDE SEQUENCE [LARGE SCALE GENOMIC DNA]</scope>
    <source>
        <strain evidence="2 3">DSM 53668</strain>
    </source>
</reference>
<name>A0A0F6W220_9BACT</name>
<dbReference type="Proteomes" id="UP000034883">
    <property type="component" value="Chromosome"/>
</dbReference>
<feature type="transmembrane region" description="Helical" evidence="1">
    <location>
        <begin position="243"/>
        <end position="260"/>
    </location>
</feature>
<keyword evidence="1" id="KW-0812">Transmembrane</keyword>
<keyword evidence="1" id="KW-1133">Transmembrane helix</keyword>
<gene>
    <name evidence="2" type="ORF">DB32_002566</name>
</gene>
<keyword evidence="3" id="KW-1185">Reference proteome</keyword>
<feature type="transmembrane region" description="Helical" evidence="1">
    <location>
        <begin position="159"/>
        <end position="176"/>
    </location>
</feature>
<evidence type="ECO:0000256" key="1">
    <source>
        <dbReference type="SAM" id="Phobius"/>
    </source>
</evidence>
<feature type="transmembrane region" description="Helical" evidence="1">
    <location>
        <begin position="53"/>
        <end position="71"/>
    </location>
</feature>
<dbReference type="RefSeq" id="WP_053232657.1">
    <property type="nucleotide sequence ID" value="NZ_CP011125.1"/>
</dbReference>
<evidence type="ECO:0000313" key="2">
    <source>
        <dbReference type="EMBL" id="AKF05417.1"/>
    </source>
</evidence>
<feature type="transmembrane region" description="Helical" evidence="1">
    <location>
        <begin position="12"/>
        <end position="33"/>
    </location>
</feature>